<sequence length="81" mass="8959">MAHARIELNTKDDIKQTIEKAAALSGMAVSAFIISNCLPRARKIVENEKRISLDSKTAQAFLSLLDNPPKPNQKLKDLLKS</sequence>
<organism evidence="3 4">
    <name type="scientific">Cysteiniphilum litorale</name>
    <dbReference type="NCBI Taxonomy" id="2056700"/>
    <lineage>
        <taxon>Bacteria</taxon>
        <taxon>Pseudomonadati</taxon>
        <taxon>Pseudomonadota</taxon>
        <taxon>Gammaproteobacteria</taxon>
        <taxon>Thiotrichales</taxon>
        <taxon>Fastidiosibacteraceae</taxon>
        <taxon>Cysteiniphilum</taxon>
    </lineage>
</organism>
<evidence type="ECO:0000313" key="3">
    <source>
        <dbReference type="EMBL" id="GGF98686.1"/>
    </source>
</evidence>
<comment type="similarity">
    <text evidence="2">Belongs to the TacA antitoxin family.</text>
</comment>
<reference evidence="3" key="2">
    <citation type="submission" date="2020-09" db="EMBL/GenBank/DDBJ databases">
        <authorList>
            <person name="Sun Q."/>
            <person name="Zhou Y."/>
        </authorList>
    </citation>
    <scope>NUCLEOTIDE SEQUENCE</scope>
    <source>
        <strain evidence="3">CGMCC 1.15758</strain>
    </source>
</reference>
<dbReference type="RefSeq" id="WP_117002752.1">
    <property type="nucleotide sequence ID" value="NZ_BMJS01000015.1"/>
</dbReference>
<dbReference type="AlphaFoldDB" id="A0A8J3E950"/>
<dbReference type="GO" id="GO:0006355">
    <property type="term" value="P:regulation of DNA-templated transcription"/>
    <property type="evidence" value="ECO:0007669"/>
    <property type="project" value="InterPro"/>
</dbReference>
<evidence type="ECO:0000256" key="2">
    <source>
        <dbReference type="ARBA" id="ARBA00049988"/>
    </source>
</evidence>
<dbReference type="PANTHER" id="PTHR35401">
    <property type="entry name" value="COPG FAMILY HELIX-TURN-HELIX PROTEIN-RELATED-RELATED"/>
    <property type="match status" value="1"/>
</dbReference>
<keyword evidence="1" id="KW-1277">Toxin-antitoxin system</keyword>
<dbReference type="SUPFAM" id="SSF47598">
    <property type="entry name" value="Ribbon-helix-helix"/>
    <property type="match status" value="1"/>
</dbReference>
<keyword evidence="4" id="KW-1185">Reference proteome</keyword>
<dbReference type="InterPro" id="IPR014795">
    <property type="entry name" value="TacA_1-like"/>
</dbReference>
<accession>A0A8J3E950</accession>
<dbReference type="OrthoDB" id="5297731at2"/>
<evidence type="ECO:0000313" key="4">
    <source>
        <dbReference type="Proteomes" id="UP000636949"/>
    </source>
</evidence>
<dbReference type="InterPro" id="IPR010985">
    <property type="entry name" value="Ribbon_hlx_hlx"/>
</dbReference>
<gene>
    <name evidence="3" type="ORF">GCM10010995_14910</name>
</gene>
<comment type="caution">
    <text evidence="3">The sequence shown here is derived from an EMBL/GenBank/DDBJ whole genome shotgun (WGS) entry which is preliminary data.</text>
</comment>
<proteinExistence type="inferred from homology"/>
<dbReference type="PANTHER" id="PTHR35401:SF2">
    <property type="entry name" value="ABC-TYPE TRANSPORT SYSTEM"/>
    <property type="match status" value="1"/>
</dbReference>
<reference evidence="3" key="1">
    <citation type="journal article" date="2014" name="Int. J. Syst. Evol. Microbiol.">
        <title>Complete genome sequence of Corynebacterium casei LMG S-19264T (=DSM 44701T), isolated from a smear-ripened cheese.</title>
        <authorList>
            <consortium name="US DOE Joint Genome Institute (JGI-PGF)"/>
            <person name="Walter F."/>
            <person name="Albersmeier A."/>
            <person name="Kalinowski J."/>
            <person name="Ruckert C."/>
        </authorList>
    </citation>
    <scope>NUCLEOTIDE SEQUENCE</scope>
    <source>
        <strain evidence="3">CGMCC 1.15758</strain>
    </source>
</reference>
<dbReference type="EMBL" id="BMJS01000015">
    <property type="protein sequence ID" value="GGF98686.1"/>
    <property type="molecule type" value="Genomic_DNA"/>
</dbReference>
<dbReference type="Proteomes" id="UP000636949">
    <property type="component" value="Unassembled WGS sequence"/>
</dbReference>
<dbReference type="Gene3D" id="1.20.5.780">
    <property type="entry name" value="Single helix bin"/>
    <property type="match status" value="1"/>
</dbReference>
<protein>
    <recommendedName>
        <fullName evidence="5">DUF1778 domain-containing protein</fullName>
    </recommendedName>
</protein>
<name>A0A8J3E950_9GAMM</name>
<evidence type="ECO:0000256" key="1">
    <source>
        <dbReference type="ARBA" id="ARBA00022649"/>
    </source>
</evidence>
<evidence type="ECO:0008006" key="5">
    <source>
        <dbReference type="Google" id="ProtNLM"/>
    </source>
</evidence>
<dbReference type="Pfam" id="PF08681">
    <property type="entry name" value="TacA1"/>
    <property type="match status" value="1"/>
</dbReference>